<evidence type="ECO:0000256" key="1">
    <source>
        <dbReference type="ARBA" id="ARBA00023015"/>
    </source>
</evidence>
<dbReference type="Pfam" id="PF00249">
    <property type="entry name" value="Myb_DNA-binding"/>
    <property type="match status" value="2"/>
</dbReference>
<dbReference type="EMBL" id="JAPFFF010000056">
    <property type="protein sequence ID" value="KAK8838313.1"/>
    <property type="molecule type" value="Genomic_DNA"/>
</dbReference>
<feature type="domain" description="HTH myb-type" evidence="6">
    <location>
        <begin position="107"/>
        <end position="154"/>
    </location>
</feature>
<feature type="domain" description="HTH myb-type" evidence="6">
    <location>
        <begin position="48"/>
        <end position="103"/>
    </location>
</feature>
<dbReference type="PANTHER" id="PTHR46621">
    <property type="entry name" value="SNRNA-ACTIVATING PROTEIN COMPLEX SUBUNIT 4"/>
    <property type="match status" value="1"/>
</dbReference>
<name>A0ABR2GWJ4_9EUKA</name>
<dbReference type="InterPro" id="IPR017930">
    <property type="entry name" value="Myb_dom"/>
</dbReference>
<accession>A0ABR2GWJ4</accession>
<organism evidence="7 8">
    <name type="scientific">Tritrichomonas musculus</name>
    <dbReference type="NCBI Taxonomy" id="1915356"/>
    <lineage>
        <taxon>Eukaryota</taxon>
        <taxon>Metamonada</taxon>
        <taxon>Parabasalia</taxon>
        <taxon>Tritrichomonadida</taxon>
        <taxon>Tritrichomonadidae</taxon>
        <taxon>Tritrichomonas</taxon>
    </lineage>
</organism>
<reference evidence="7 8" key="1">
    <citation type="submission" date="2024-04" db="EMBL/GenBank/DDBJ databases">
        <title>Tritrichomonas musculus Genome.</title>
        <authorList>
            <person name="Alves-Ferreira E."/>
            <person name="Grigg M."/>
            <person name="Lorenzi H."/>
            <person name="Galac M."/>
        </authorList>
    </citation>
    <scope>NUCLEOTIDE SEQUENCE [LARGE SCALE GENOMIC DNA]</scope>
    <source>
        <strain evidence="7 8">EAF2021</strain>
    </source>
</reference>
<gene>
    <name evidence="7" type="ORF">M9Y10_035736</name>
</gene>
<proteinExistence type="predicted"/>
<evidence type="ECO:0000256" key="3">
    <source>
        <dbReference type="ARBA" id="ARBA00023163"/>
    </source>
</evidence>
<sequence length="290" mass="34384">MSLNEQNYGKTDEKYEIDEINQFSLFHDQKSSQSFSMNIISPNEDVILPKKKKTLFTKEEDKRLIEAVKEYGDNNWALVASYVGNRTRRQCCERWRKFLCPNINVSSWTEEEDELLLAKYNQYGPKWALLRRYFNNRTDVNIKTRYIVLSRRIKKREDFLEKVKLFSKASSKSKSTQKKQNNCAYADNNMKNNKISHNLAIKFMNIMSNDQSQKNNDNQSLGLNENQISNVNHSDSANIIKEDEYSIPPNLQNTERNPFDSDFDDLFKIIKNDMWDDFHQETSFYDDCFF</sequence>
<comment type="caution">
    <text evidence="7">The sequence shown here is derived from an EMBL/GenBank/DDBJ whole genome shotgun (WGS) entry which is preliminary data.</text>
</comment>
<keyword evidence="2" id="KW-0238">DNA-binding</keyword>
<keyword evidence="1" id="KW-0805">Transcription regulation</keyword>
<dbReference type="SMART" id="SM00717">
    <property type="entry name" value="SANT"/>
    <property type="match status" value="2"/>
</dbReference>
<dbReference type="PANTHER" id="PTHR46621:SF1">
    <property type="entry name" value="SNRNA-ACTIVATING PROTEIN COMPLEX SUBUNIT 4"/>
    <property type="match status" value="1"/>
</dbReference>
<dbReference type="InterPro" id="IPR051575">
    <property type="entry name" value="Myb-like_DNA-bd"/>
</dbReference>
<protein>
    <recommendedName>
        <fullName evidence="9">Myb-like DNA-binding domain containing protein</fullName>
    </recommendedName>
</protein>
<feature type="domain" description="Myb-like" evidence="5">
    <location>
        <begin position="48"/>
        <end position="99"/>
    </location>
</feature>
<dbReference type="PROSITE" id="PS50090">
    <property type="entry name" value="MYB_LIKE"/>
    <property type="match status" value="2"/>
</dbReference>
<keyword evidence="3" id="KW-0804">Transcription</keyword>
<dbReference type="InterPro" id="IPR009057">
    <property type="entry name" value="Homeodomain-like_sf"/>
</dbReference>
<dbReference type="Proteomes" id="UP001470230">
    <property type="component" value="Unassembled WGS sequence"/>
</dbReference>
<evidence type="ECO:0000259" key="5">
    <source>
        <dbReference type="PROSITE" id="PS50090"/>
    </source>
</evidence>
<keyword evidence="4" id="KW-0539">Nucleus</keyword>
<evidence type="ECO:0000259" key="6">
    <source>
        <dbReference type="PROSITE" id="PS51294"/>
    </source>
</evidence>
<dbReference type="Gene3D" id="1.10.10.60">
    <property type="entry name" value="Homeodomain-like"/>
    <property type="match status" value="2"/>
</dbReference>
<evidence type="ECO:0000313" key="7">
    <source>
        <dbReference type="EMBL" id="KAK8838313.1"/>
    </source>
</evidence>
<dbReference type="CDD" id="cd00167">
    <property type="entry name" value="SANT"/>
    <property type="match status" value="2"/>
</dbReference>
<dbReference type="PROSITE" id="PS51294">
    <property type="entry name" value="HTH_MYB"/>
    <property type="match status" value="2"/>
</dbReference>
<evidence type="ECO:0000256" key="4">
    <source>
        <dbReference type="ARBA" id="ARBA00023242"/>
    </source>
</evidence>
<evidence type="ECO:0008006" key="9">
    <source>
        <dbReference type="Google" id="ProtNLM"/>
    </source>
</evidence>
<keyword evidence="8" id="KW-1185">Reference proteome</keyword>
<evidence type="ECO:0000313" key="8">
    <source>
        <dbReference type="Proteomes" id="UP001470230"/>
    </source>
</evidence>
<dbReference type="SUPFAM" id="SSF46689">
    <property type="entry name" value="Homeodomain-like"/>
    <property type="match status" value="1"/>
</dbReference>
<feature type="domain" description="Myb-like" evidence="5">
    <location>
        <begin position="100"/>
        <end position="146"/>
    </location>
</feature>
<dbReference type="InterPro" id="IPR001005">
    <property type="entry name" value="SANT/Myb"/>
</dbReference>
<evidence type="ECO:0000256" key="2">
    <source>
        <dbReference type="ARBA" id="ARBA00023125"/>
    </source>
</evidence>